<reference evidence="1 2" key="1">
    <citation type="submission" date="2021-05" db="EMBL/GenBank/DDBJ databases">
        <title>The draft genome of Geobacter pelophilus DSM 12255.</title>
        <authorList>
            <person name="Xu Z."/>
            <person name="Masuda Y."/>
            <person name="Itoh H."/>
            <person name="Senoo K."/>
        </authorList>
    </citation>
    <scope>NUCLEOTIDE SEQUENCE [LARGE SCALE GENOMIC DNA]</scope>
    <source>
        <strain evidence="1 2">DSM 12255</strain>
    </source>
</reference>
<protein>
    <submittedName>
        <fullName evidence="1">Phage tail protein</fullName>
    </submittedName>
</protein>
<dbReference type="Proteomes" id="UP000811899">
    <property type="component" value="Unassembled WGS sequence"/>
</dbReference>
<comment type="caution">
    <text evidence="1">The sequence shown here is derived from an EMBL/GenBank/DDBJ whole genome shotgun (WGS) entry which is preliminary data.</text>
</comment>
<dbReference type="NCBIfam" id="TIGR02241">
    <property type="entry name" value="conserved hypothetical phage tail region protein"/>
    <property type="match status" value="1"/>
</dbReference>
<dbReference type="EMBL" id="JAHCVJ010000008">
    <property type="protein sequence ID" value="MBT0665994.1"/>
    <property type="molecule type" value="Genomic_DNA"/>
</dbReference>
<dbReference type="AlphaFoldDB" id="A0AAW4LDB1"/>
<dbReference type="RefSeq" id="WP_214172767.1">
    <property type="nucleotide sequence ID" value="NZ_JAHCVJ010000008.1"/>
</dbReference>
<dbReference type="InterPro" id="IPR011747">
    <property type="entry name" value="CHP02241"/>
</dbReference>
<evidence type="ECO:0000313" key="1">
    <source>
        <dbReference type="EMBL" id="MBT0665994.1"/>
    </source>
</evidence>
<organism evidence="1 2">
    <name type="scientific">Geoanaerobacter pelophilus</name>
    <dbReference type="NCBI Taxonomy" id="60036"/>
    <lineage>
        <taxon>Bacteria</taxon>
        <taxon>Pseudomonadati</taxon>
        <taxon>Thermodesulfobacteriota</taxon>
        <taxon>Desulfuromonadia</taxon>
        <taxon>Geobacterales</taxon>
        <taxon>Geobacteraceae</taxon>
        <taxon>Geoanaerobacter</taxon>
    </lineage>
</organism>
<dbReference type="PANTHER" id="PTHR38009">
    <property type="entry name" value="CONSERVED HYPOTHETICAL PHAGE TAIL PROTEIN"/>
    <property type="match status" value="1"/>
</dbReference>
<dbReference type="Pfam" id="PF06841">
    <property type="entry name" value="Phage_T4_gp19"/>
    <property type="match status" value="1"/>
</dbReference>
<dbReference type="PANTHER" id="PTHR38009:SF1">
    <property type="entry name" value="CONSERVED HYPOTHETICAL PHAGE TAIL PROTEIN"/>
    <property type="match status" value="1"/>
</dbReference>
<name>A0AAW4LDB1_9BACT</name>
<dbReference type="InterPro" id="IPR010667">
    <property type="entry name" value="Phage_T4_Gp19"/>
</dbReference>
<evidence type="ECO:0000313" key="2">
    <source>
        <dbReference type="Proteomes" id="UP000811899"/>
    </source>
</evidence>
<proteinExistence type="predicted"/>
<accession>A0AAW4LDB1</accession>
<gene>
    <name evidence="1" type="ORF">KI809_16910</name>
</gene>
<dbReference type="GO" id="GO:0005198">
    <property type="term" value="F:structural molecule activity"/>
    <property type="evidence" value="ECO:0007669"/>
    <property type="project" value="InterPro"/>
</dbReference>
<keyword evidence="2" id="KW-1185">Reference proteome</keyword>
<sequence>MATGDRKDPFRAYNFLVEIDGITRAGFKECSGLDSTQDPIEYREGGEPLHARKLPGMVKFSNITLKRGITDDAELWAWRKTAMEGKVERKNGSIILLDDTGAEKLRWNFVHAWPNKWTGPTFNASGNEVAIESLEIAHEGVAKA</sequence>